<feature type="region of interest" description="Disordered" evidence="1">
    <location>
        <begin position="1"/>
        <end position="21"/>
    </location>
</feature>
<dbReference type="EMBL" id="FOJA01000001">
    <property type="protein sequence ID" value="SEW15630.1"/>
    <property type="molecule type" value="Genomic_DNA"/>
</dbReference>
<dbReference type="PANTHER" id="PTHR43689:SF8">
    <property type="entry name" value="ALPHA_BETA-HYDROLASES SUPERFAMILY PROTEIN"/>
    <property type="match status" value="1"/>
</dbReference>
<dbReference type="Gene3D" id="3.40.50.1820">
    <property type="entry name" value="alpha/beta hydrolase"/>
    <property type="match status" value="1"/>
</dbReference>
<accession>A0A1I0PMK6</accession>
<reference evidence="3 4" key="1">
    <citation type="submission" date="2016-10" db="EMBL/GenBank/DDBJ databases">
        <authorList>
            <person name="de Groot N.N."/>
        </authorList>
    </citation>
    <scope>NUCLEOTIDE SEQUENCE [LARGE SCALE GENOMIC DNA]</scope>
    <source>
        <strain evidence="3 4">CGMCC 1.5337</strain>
    </source>
</reference>
<keyword evidence="4" id="KW-1185">Reference proteome</keyword>
<dbReference type="Proteomes" id="UP000198518">
    <property type="component" value="Unassembled WGS sequence"/>
</dbReference>
<sequence>MSAPGQQRRATAEQPDSDDHRTVRVDGHRVAYAAFGDHDGEPVVAFHGTPGSRLFGRLYDAPARERGVRLLAFDRPGYGASARWPDYAAADAPRVVDAVLADSGVDAAGLLAFSGGTAHALAAAGSDPERFDDVTVVSGAAPPAHVSDQPTPQRVLGALAAHTPRLLGGLLRAQAWAAGRADPDFVAAQYTTDGTDHLPADVLDGTRRDFLEALSGGAGGLVRESAQAVREWPVALGDATGDVYWFHGREDANVPVDAARSVTDALPHATLDLVDTDHLGAVAATRSRVLARHA</sequence>
<organism evidence="3 4">
    <name type="scientific">Halobacterium jilantaiense</name>
    <dbReference type="NCBI Taxonomy" id="355548"/>
    <lineage>
        <taxon>Archaea</taxon>
        <taxon>Methanobacteriati</taxon>
        <taxon>Methanobacteriota</taxon>
        <taxon>Stenosarchaea group</taxon>
        <taxon>Halobacteria</taxon>
        <taxon>Halobacteriales</taxon>
        <taxon>Halobacteriaceae</taxon>
        <taxon>Halobacterium</taxon>
    </lineage>
</organism>
<evidence type="ECO:0000259" key="2">
    <source>
        <dbReference type="Pfam" id="PF00561"/>
    </source>
</evidence>
<dbReference type="SUPFAM" id="SSF53474">
    <property type="entry name" value="alpha/beta-Hydrolases"/>
    <property type="match status" value="1"/>
</dbReference>
<evidence type="ECO:0000313" key="3">
    <source>
        <dbReference type="EMBL" id="SEW15630.1"/>
    </source>
</evidence>
<evidence type="ECO:0000313" key="4">
    <source>
        <dbReference type="Proteomes" id="UP000198518"/>
    </source>
</evidence>
<dbReference type="Pfam" id="PF00561">
    <property type="entry name" value="Abhydrolase_1"/>
    <property type="match status" value="1"/>
</dbReference>
<feature type="domain" description="AB hydrolase-1" evidence="2">
    <location>
        <begin position="42"/>
        <end position="279"/>
    </location>
</feature>
<dbReference type="RefSeq" id="WP_245708157.1">
    <property type="nucleotide sequence ID" value="NZ_FOJA01000001.1"/>
</dbReference>
<name>A0A1I0PMK6_9EURY</name>
<gene>
    <name evidence="3" type="ORF">SAMN04487945_1808</name>
</gene>
<evidence type="ECO:0000256" key="1">
    <source>
        <dbReference type="SAM" id="MobiDB-lite"/>
    </source>
</evidence>
<dbReference type="AlphaFoldDB" id="A0A1I0PMK6"/>
<dbReference type="PANTHER" id="PTHR43689">
    <property type="entry name" value="HYDROLASE"/>
    <property type="match status" value="1"/>
</dbReference>
<dbReference type="InterPro" id="IPR000073">
    <property type="entry name" value="AB_hydrolase_1"/>
</dbReference>
<proteinExistence type="predicted"/>
<dbReference type="STRING" id="355548.SAMN04487945_1808"/>
<dbReference type="InterPro" id="IPR029058">
    <property type="entry name" value="AB_hydrolase_fold"/>
</dbReference>
<protein>
    <submittedName>
        <fullName evidence="3">Pimeloyl-ACP methyl ester carboxylesterase</fullName>
    </submittedName>
</protein>